<dbReference type="EMBL" id="JBEWSZ010000007">
    <property type="protein sequence ID" value="MET2832116.1"/>
    <property type="molecule type" value="Genomic_DNA"/>
</dbReference>
<sequence length="58" mass="6369">MAADDIEYLIDGLPGAGDARRVIRIGCGVRQKLKLAAMPLDQVRELLNPSRKRSAPRP</sequence>
<gene>
    <name evidence="1" type="ORF">ABVQ20_34725</name>
</gene>
<evidence type="ECO:0000313" key="1">
    <source>
        <dbReference type="EMBL" id="MET2832116.1"/>
    </source>
</evidence>
<evidence type="ECO:0000313" key="2">
    <source>
        <dbReference type="Proteomes" id="UP001548832"/>
    </source>
</evidence>
<protein>
    <submittedName>
        <fullName evidence="1">Uncharacterized protein</fullName>
    </submittedName>
</protein>
<name>A0ABV2DPV2_9HYPH</name>
<dbReference type="RefSeq" id="WP_354464341.1">
    <property type="nucleotide sequence ID" value="NZ_JBEWSZ010000007.1"/>
</dbReference>
<proteinExistence type="predicted"/>
<reference evidence="1 2" key="1">
    <citation type="submission" date="2024-06" db="EMBL/GenBank/DDBJ databases">
        <authorList>
            <person name="Kim D.-U."/>
        </authorList>
    </citation>
    <scope>NUCLEOTIDE SEQUENCE [LARGE SCALE GENOMIC DNA]</scope>
    <source>
        <strain evidence="1 2">KACC15460</strain>
    </source>
</reference>
<dbReference type="Proteomes" id="UP001548832">
    <property type="component" value="Unassembled WGS sequence"/>
</dbReference>
<accession>A0ABV2DPV2</accession>
<organism evidence="1 2">
    <name type="scientific">Mesorhizobium shangrilense</name>
    <dbReference type="NCBI Taxonomy" id="460060"/>
    <lineage>
        <taxon>Bacteria</taxon>
        <taxon>Pseudomonadati</taxon>
        <taxon>Pseudomonadota</taxon>
        <taxon>Alphaproteobacteria</taxon>
        <taxon>Hyphomicrobiales</taxon>
        <taxon>Phyllobacteriaceae</taxon>
        <taxon>Mesorhizobium</taxon>
    </lineage>
</organism>
<keyword evidence="2" id="KW-1185">Reference proteome</keyword>
<comment type="caution">
    <text evidence="1">The sequence shown here is derived from an EMBL/GenBank/DDBJ whole genome shotgun (WGS) entry which is preliminary data.</text>
</comment>